<gene>
    <name evidence="3" type="ORF">ZMTM_24650</name>
</gene>
<dbReference type="InterPro" id="IPR011045">
    <property type="entry name" value="N2O_reductase_N"/>
</dbReference>
<evidence type="ECO:0000256" key="1">
    <source>
        <dbReference type="SAM" id="MobiDB-lite"/>
    </source>
</evidence>
<feature type="compositionally biased region" description="Low complexity" evidence="1">
    <location>
        <begin position="122"/>
        <end position="134"/>
    </location>
</feature>
<sequence length="355" mass="38569">MKQAMINRNLSKLLILSISILLAPYALAEGKGVAYVSNQNGGVEIIDLETMEFTGSMETGAKGPRGIGITSNGKWLVTANKDDSNISVVDTSGATPPKLVVVGKNPEFVRIKGDRAFITYEPSSKSGPPKAGPEAAKEDDDDDKIPGHIAIVDLKKGKVVMDIVGKPETEGLEFTKDGKKMVVANESDNSLTVHDLKTGKLLKTIPVSAYGNRPRGIKVSPDGKTYAATLEISNKLLILNDKFEVIKEIPTGMFPYGLSFDRAGDRIFVAVNKAKLLQVFDAKTFEKIKDIPTGDRCWHFSFTPDDQQLLLACGKSNEILVIDTTKLEVTKRIADQDMPWGIVTYPKSMGSIDNP</sequence>
<feature type="chain" id="PRO_5034567277" evidence="2">
    <location>
        <begin position="29"/>
        <end position="355"/>
    </location>
</feature>
<keyword evidence="4" id="KW-1185">Reference proteome</keyword>
<feature type="signal peptide" evidence="2">
    <location>
        <begin position="1"/>
        <end position="28"/>
    </location>
</feature>
<proteinExistence type="predicted"/>
<dbReference type="PANTHER" id="PTHR47197">
    <property type="entry name" value="PROTEIN NIRF"/>
    <property type="match status" value="1"/>
</dbReference>
<dbReference type="Proteomes" id="UP000826722">
    <property type="component" value="Chromosome"/>
</dbReference>
<dbReference type="AlphaFoldDB" id="A0A8D5GDB4"/>
<keyword evidence="2" id="KW-0732">Signal</keyword>
<dbReference type="RefSeq" id="WP_221764220.1">
    <property type="nucleotide sequence ID" value="NZ_AP024110.1"/>
</dbReference>
<dbReference type="EMBL" id="AP024110">
    <property type="protein sequence ID" value="BCM26206.1"/>
    <property type="molecule type" value="Genomic_DNA"/>
</dbReference>
<evidence type="ECO:0000313" key="3">
    <source>
        <dbReference type="EMBL" id="BCM26206.1"/>
    </source>
</evidence>
<evidence type="ECO:0000256" key="2">
    <source>
        <dbReference type="SAM" id="SignalP"/>
    </source>
</evidence>
<evidence type="ECO:0000313" key="4">
    <source>
        <dbReference type="Proteomes" id="UP000826722"/>
    </source>
</evidence>
<feature type="region of interest" description="Disordered" evidence="1">
    <location>
        <begin position="119"/>
        <end position="143"/>
    </location>
</feature>
<accession>A0A8D5GDB4</accession>
<dbReference type="PANTHER" id="PTHR47197:SF3">
    <property type="entry name" value="DIHYDRO-HEME D1 DEHYDROGENASE"/>
    <property type="match status" value="1"/>
</dbReference>
<protein>
    <submittedName>
        <fullName evidence="3">Membrane protein</fullName>
    </submittedName>
</protein>
<name>A0A8D5GDB4_9PROT</name>
<dbReference type="Pfam" id="PF10282">
    <property type="entry name" value="Lactonase"/>
    <property type="match status" value="1"/>
</dbReference>
<dbReference type="InterPro" id="IPR019405">
    <property type="entry name" value="Lactonase_7-beta_prop"/>
</dbReference>
<dbReference type="KEGG" id="mpau:ZMTM_24650"/>
<dbReference type="InterPro" id="IPR051200">
    <property type="entry name" value="Host-pathogen_enzymatic-act"/>
</dbReference>
<reference evidence="3" key="1">
    <citation type="journal article" date="2021" name="Arch. Microbiol.">
        <title>Methyloradius palustris gen. nov., sp. nov., a methanol-oxidizing bacterium isolated from snow.</title>
        <authorList>
            <person name="Miyadera T."/>
            <person name="Kojima H."/>
            <person name="Fukui M."/>
        </authorList>
    </citation>
    <scope>NUCLEOTIDE SEQUENCE</scope>
    <source>
        <strain evidence="3">Zm11</strain>
    </source>
</reference>
<organism evidence="3 4">
    <name type="scientific">Methyloradius palustris</name>
    <dbReference type="NCBI Taxonomy" id="2778876"/>
    <lineage>
        <taxon>Bacteria</taxon>
        <taxon>Pseudomonadati</taxon>
        <taxon>Pseudomonadota</taxon>
        <taxon>Betaproteobacteria</taxon>
        <taxon>Nitrosomonadales</taxon>
        <taxon>Methylophilaceae</taxon>
        <taxon>Methyloradius</taxon>
    </lineage>
</organism>
<dbReference type="InterPro" id="IPR015943">
    <property type="entry name" value="WD40/YVTN_repeat-like_dom_sf"/>
</dbReference>
<dbReference type="SUPFAM" id="SSF50974">
    <property type="entry name" value="Nitrous oxide reductase, N-terminal domain"/>
    <property type="match status" value="1"/>
</dbReference>
<dbReference type="Gene3D" id="2.130.10.10">
    <property type="entry name" value="YVTN repeat-like/Quinoprotein amine dehydrogenase"/>
    <property type="match status" value="2"/>
</dbReference>